<protein>
    <submittedName>
        <fullName evidence="2">Acetate-CoA ligase domain protein</fullName>
        <ecNumber evidence="2">6.2.1.1</ecNumber>
    </submittedName>
</protein>
<gene>
    <name evidence="2" type="primary">acs2</name>
    <name evidence="2" type="ORF">BZL30_5429</name>
</gene>
<name>A0A1V3X1C8_MYCKA</name>
<reference evidence="2 3" key="1">
    <citation type="submission" date="2017-02" db="EMBL/GenBank/DDBJ databases">
        <title>Complete genome sequences of Mycobacterium kansasii strains isolated from rhesus macaques.</title>
        <authorList>
            <person name="Panda A."/>
            <person name="Nagaraj S."/>
            <person name="Zhao X."/>
            <person name="Tettelin H."/>
            <person name="Detolla L.J."/>
        </authorList>
    </citation>
    <scope>NUCLEOTIDE SEQUENCE [LARGE SCALE GENOMIC DNA]</scope>
    <source>
        <strain evidence="2 3">11-3813</strain>
    </source>
</reference>
<evidence type="ECO:0000313" key="3">
    <source>
        <dbReference type="Proteomes" id="UP000189229"/>
    </source>
</evidence>
<evidence type="ECO:0000256" key="1">
    <source>
        <dbReference type="SAM" id="MobiDB-lite"/>
    </source>
</evidence>
<dbReference type="Proteomes" id="UP000189229">
    <property type="component" value="Unassembled WGS sequence"/>
</dbReference>
<comment type="caution">
    <text evidence="2">The sequence shown here is derived from an EMBL/GenBank/DDBJ whole genome shotgun (WGS) entry which is preliminary data.</text>
</comment>
<sequence>MMDVIHKTPHDYRVPPNLSDYEQARAQFRWSDVPALCEGMGENRCNIGYAALDRHVQDAAGRPQRIPHCGSSPTKAGTARCPRGISAMRS</sequence>
<dbReference type="GO" id="GO:0003987">
    <property type="term" value="F:acetate-CoA ligase activity"/>
    <property type="evidence" value="ECO:0007669"/>
    <property type="project" value="UniProtKB-EC"/>
</dbReference>
<feature type="region of interest" description="Disordered" evidence="1">
    <location>
        <begin position="62"/>
        <end position="90"/>
    </location>
</feature>
<evidence type="ECO:0000313" key="2">
    <source>
        <dbReference type="EMBL" id="OOK72291.1"/>
    </source>
</evidence>
<proteinExistence type="predicted"/>
<keyword evidence="2" id="KW-0436">Ligase</keyword>
<dbReference type="EMBL" id="MVBM01000005">
    <property type="protein sequence ID" value="OOK72291.1"/>
    <property type="molecule type" value="Genomic_DNA"/>
</dbReference>
<organism evidence="2 3">
    <name type="scientific">Mycobacterium kansasii</name>
    <dbReference type="NCBI Taxonomy" id="1768"/>
    <lineage>
        <taxon>Bacteria</taxon>
        <taxon>Bacillati</taxon>
        <taxon>Actinomycetota</taxon>
        <taxon>Actinomycetes</taxon>
        <taxon>Mycobacteriales</taxon>
        <taxon>Mycobacteriaceae</taxon>
        <taxon>Mycobacterium</taxon>
    </lineage>
</organism>
<accession>A0A1V3X1C8</accession>
<dbReference type="AlphaFoldDB" id="A0A1V3X1C8"/>
<dbReference type="EC" id="6.2.1.1" evidence="2"/>